<evidence type="ECO:0000313" key="3">
    <source>
        <dbReference type="EMBL" id="KAF6740965.1"/>
    </source>
</evidence>
<organism evidence="3 4">
    <name type="scientific">Ephemerocybe angulata</name>
    <dbReference type="NCBI Taxonomy" id="980116"/>
    <lineage>
        <taxon>Eukaryota</taxon>
        <taxon>Fungi</taxon>
        <taxon>Dikarya</taxon>
        <taxon>Basidiomycota</taxon>
        <taxon>Agaricomycotina</taxon>
        <taxon>Agaricomycetes</taxon>
        <taxon>Agaricomycetidae</taxon>
        <taxon>Agaricales</taxon>
        <taxon>Agaricineae</taxon>
        <taxon>Psathyrellaceae</taxon>
        <taxon>Ephemerocybe</taxon>
    </lineage>
</organism>
<feature type="compositionally biased region" description="Basic residues" evidence="2">
    <location>
        <begin position="344"/>
        <end position="362"/>
    </location>
</feature>
<gene>
    <name evidence="3" type="ORF">DFP72DRAFT_1123256</name>
</gene>
<feature type="region of interest" description="Disordered" evidence="2">
    <location>
        <begin position="304"/>
        <end position="370"/>
    </location>
</feature>
<reference evidence="3 4" key="1">
    <citation type="submission" date="2020-07" db="EMBL/GenBank/DDBJ databases">
        <title>Comparative genomics of pyrophilous fungi reveals a link between fire events and developmental genes.</title>
        <authorList>
            <consortium name="DOE Joint Genome Institute"/>
            <person name="Steindorff A.S."/>
            <person name="Carver A."/>
            <person name="Calhoun S."/>
            <person name="Stillman K."/>
            <person name="Liu H."/>
            <person name="Lipzen A."/>
            <person name="Pangilinan J."/>
            <person name="Labutti K."/>
            <person name="Bruns T.D."/>
            <person name="Grigoriev I.V."/>
        </authorList>
    </citation>
    <scope>NUCLEOTIDE SEQUENCE [LARGE SCALE GENOMIC DNA]</scope>
    <source>
        <strain evidence="3 4">CBS 144469</strain>
    </source>
</reference>
<feature type="compositionally biased region" description="Basic and acidic residues" evidence="2">
    <location>
        <begin position="321"/>
        <end position="330"/>
    </location>
</feature>
<keyword evidence="1" id="KW-0175">Coiled coil</keyword>
<dbReference type="AlphaFoldDB" id="A0A8H6H6P2"/>
<accession>A0A8H6H6P2</accession>
<dbReference type="EMBL" id="JACGCI010000317">
    <property type="protein sequence ID" value="KAF6740965.1"/>
    <property type="molecule type" value="Genomic_DNA"/>
</dbReference>
<proteinExistence type="predicted"/>
<protein>
    <submittedName>
        <fullName evidence="3">Uncharacterized protein</fullName>
    </submittedName>
</protein>
<dbReference type="Proteomes" id="UP000521943">
    <property type="component" value="Unassembled WGS sequence"/>
</dbReference>
<feature type="coiled-coil region" evidence="1">
    <location>
        <begin position="48"/>
        <end position="104"/>
    </location>
</feature>
<sequence length="464" mass="52606">MSNIANNPHHDSCPDYTLDVFQTLRKTFVDKGLTEGEAVNTLKGSWEAQNAIAKARWDQQEIERLEIEAEEARRAEEAAQLRKAAELEEAEAALKEERKKNRAKYLPVSAGVGMPDRPTVRFPSSVLQKLRKGDYVDLWYATDAGLTAMLQDVGSVQSQRLAVERDEDGLITYVPEVTLKASKALVRDEDLAWDQFPMAYMRLIPAMRDAGWESDRVNMFAKFWSSLHLHPWATALDSTGVDRHALLIYQAEQRRQWHLIVQNDHTVPDLTVINEFALHRARDEAMKQWQEKRMVQMESRMTAYARTQQAADSGRSRPSSNRRDRSDRRDRRDRRRSASPSSHRQSRPRSRSRSGSRSRNKRDFRSGAGSSPVFPPCAVCLGRHRHADIGNCQEKRTWDDKHTTVSQRHSGALTLIAGNKALCGDWNATRGCTSTSHPERHVCSGCSSLKHGAQDCPRAQPLSA</sequence>
<comment type="caution">
    <text evidence="3">The sequence shown here is derived from an EMBL/GenBank/DDBJ whole genome shotgun (WGS) entry which is preliminary data.</text>
</comment>
<evidence type="ECO:0000256" key="2">
    <source>
        <dbReference type="SAM" id="MobiDB-lite"/>
    </source>
</evidence>
<evidence type="ECO:0000313" key="4">
    <source>
        <dbReference type="Proteomes" id="UP000521943"/>
    </source>
</evidence>
<dbReference type="OrthoDB" id="2688210at2759"/>
<keyword evidence="4" id="KW-1185">Reference proteome</keyword>
<evidence type="ECO:0000256" key="1">
    <source>
        <dbReference type="SAM" id="Coils"/>
    </source>
</evidence>
<name>A0A8H6H6P2_9AGAR</name>